<dbReference type="Pfam" id="PF00109">
    <property type="entry name" value="ketoacyl-synt"/>
    <property type="match status" value="1"/>
</dbReference>
<dbReference type="Gene3D" id="3.40.366.10">
    <property type="entry name" value="Malonyl-Coenzyme A Acyl Carrier Protein, domain 2"/>
    <property type="match status" value="1"/>
</dbReference>
<evidence type="ECO:0000256" key="4">
    <source>
        <dbReference type="ARBA" id="ARBA00022553"/>
    </source>
</evidence>
<dbReference type="Gene3D" id="3.40.50.720">
    <property type="entry name" value="NAD(P)-binding Rossmann-like Domain"/>
    <property type="match status" value="1"/>
</dbReference>
<dbReference type="InterPro" id="IPR036291">
    <property type="entry name" value="NAD(P)-bd_dom_sf"/>
</dbReference>
<dbReference type="GO" id="GO:0005737">
    <property type="term" value="C:cytoplasm"/>
    <property type="evidence" value="ECO:0007669"/>
    <property type="project" value="TreeGrafter"/>
</dbReference>
<dbReference type="GO" id="GO:0031177">
    <property type="term" value="F:phosphopantetheine binding"/>
    <property type="evidence" value="ECO:0007669"/>
    <property type="project" value="InterPro"/>
</dbReference>
<feature type="region of interest" description="Disordered" evidence="9">
    <location>
        <begin position="2223"/>
        <end position="2250"/>
    </location>
</feature>
<evidence type="ECO:0000256" key="2">
    <source>
        <dbReference type="ARBA" id="ARBA00006484"/>
    </source>
</evidence>
<dbReference type="InterPro" id="IPR000873">
    <property type="entry name" value="AMP-dep_synth/lig_dom"/>
</dbReference>
<feature type="compositionally biased region" description="Basic and acidic residues" evidence="9">
    <location>
        <begin position="2225"/>
        <end position="2250"/>
    </location>
</feature>
<dbReference type="PANTHER" id="PTHR43775:SF37">
    <property type="entry name" value="SI:DKEY-61P9.11"/>
    <property type="match status" value="1"/>
</dbReference>
<dbReference type="PROSITE" id="PS50075">
    <property type="entry name" value="CARRIER"/>
    <property type="match status" value="2"/>
</dbReference>
<dbReference type="Pfam" id="PF08659">
    <property type="entry name" value="KR"/>
    <property type="match status" value="1"/>
</dbReference>
<dbReference type="SUPFAM" id="SSF55048">
    <property type="entry name" value="Probable ACP-binding domain of malonyl-CoA ACP transacylase"/>
    <property type="match status" value="1"/>
</dbReference>
<evidence type="ECO:0000256" key="9">
    <source>
        <dbReference type="SAM" id="MobiDB-lite"/>
    </source>
</evidence>
<proteinExistence type="inferred from homology"/>
<evidence type="ECO:0000256" key="10">
    <source>
        <dbReference type="SAM" id="Phobius"/>
    </source>
</evidence>
<evidence type="ECO:0000259" key="11">
    <source>
        <dbReference type="PROSITE" id="PS50075"/>
    </source>
</evidence>
<comment type="similarity">
    <text evidence="1">Belongs to the ATP-dependent AMP-binding enzyme family.</text>
</comment>
<dbReference type="InterPro" id="IPR050091">
    <property type="entry name" value="PKS_NRPS_Biosynth_Enz"/>
</dbReference>
<dbReference type="SUPFAM" id="SSF47336">
    <property type="entry name" value="ACP-like"/>
    <property type="match status" value="2"/>
</dbReference>
<evidence type="ECO:0000256" key="7">
    <source>
        <dbReference type="ARBA" id="ARBA00023098"/>
    </source>
</evidence>
<dbReference type="Gene3D" id="3.30.70.3290">
    <property type="match status" value="1"/>
</dbReference>
<dbReference type="InterPro" id="IPR014031">
    <property type="entry name" value="Ketoacyl_synth_C"/>
</dbReference>
<dbReference type="Gene3D" id="3.40.50.12780">
    <property type="entry name" value="N-terminal domain of ligase-like"/>
    <property type="match status" value="1"/>
</dbReference>
<gene>
    <name evidence="14" type="ORF">BECKMB1821H_GA0114242_102017</name>
    <name evidence="13" type="ORF">BECKMB1821I_GA0114274_101725</name>
</gene>
<dbReference type="SUPFAM" id="SSF51735">
    <property type="entry name" value="NAD(P)-binding Rossmann-fold domains"/>
    <property type="match status" value="2"/>
</dbReference>
<feature type="domain" description="Ketosynthase family 3 (KS3)" evidence="12">
    <location>
        <begin position="689"/>
        <end position="1097"/>
    </location>
</feature>
<keyword evidence="3" id="KW-0596">Phosphopantetheine</keyword>
<keyword evidence="7" id="KW-0443">Lipid metabolism</keyword>
<evidence type="ECO:0000313" key="14">
    <source>
        <dbReference type="EMBL" id="VFK75342.1"/>
    </source>
</evidence>
<dbReference type="InterPro" id="IPR036736">
    <property type="entry name" value="ACP-like_sf"/>
</dbReference>
<dbReference type="CDD" id="cd08955">
    <property type="entry name" value="KR_2_FAS_SDR_x"/>
    <property type="match status" value="1"/>
</dbReference>
<dbReference type="SMART" id="SM01294">
    <property type="entry name" value="PKS_PP_betabranch"/>
    <property type="match status" value="2"/>
</dbReference>
<dbReference type="InterPro" id="IPR045851">
    <property type="entry name" value="AMP-bd_C_sf"/>
</dbReference>
<feature type="domain" description="Carrier" evidence="11">
    <location>
        <begin position="599"/>
        <end position="676"/>
    </location>
</feature>
<dbReference type="FunFam" id="3.40.366.10:FF:000002">
    <property type="entry name" value="Probable polyketide synthase 2"/>
    <property type="match status" value="1"/>
</dbReference>
<dbReference type="Pfam" id="PF00550">
    <property type="entry name" value="PP-binding"/>
    <property type="match status" value="2"/>
</dbReference>
<dbReference type="SMART" id="SM00823">
    <property type="entry name" value="PKS_PP"/>
    <property type="match status" value="2"/>
</dbReference>
<keyword evidence="10" id="KW-1133">Transmembrane helix</keyword>
<keyword evidence="6" id="KW-0276">Fatty acid metabolism</keyword>
<dbReference type="PROSITE" id="PS52004">
    <property type="entry name" value="KS3_2"/>
    <property type="match status" value="1"/>
</dbReference>
<dbReference type="GO" id="GO:0005886">
    <property type="term" value="C:plasma membrane"/>
    <property type="evidence" value="ECO:0007669"/>
    <property type="project" value="TreeGrafter"/>
</dbReference>
<comment type="similarity">
    <text evidence="2">Belongs to the short-chain dehydrogenases/reductases (SDR) family.</text>
</comment>
<protein>
    <submittedName>
        <fullName evidence="14">Malonyl CoA-acyl carrier protein transacylase</fullName>
    </submittedName>
</protein>
<evidence type="ECO:0000259" key="12">
    <source>
        <dbReference type="PROSITE" id="PS52004"/>
    </source>
</evidence>
<dbReference type="EMBL" id="CAADGH010000020">
    <property type="protein sequence ID" value="VFK75342.1"/>
    <property type="molecule type" value="Genomic_DNA"/>
</dbReference>
<dbReference type="Gene3D" id="3.30.300.30">
    <property type="match status" value="1"/>
</dbReference>
<dbReference type="CDD" id="cd05931">
    <property type="entry name" value="FAAL"/>
    <property type="match status" value="1"/>
</dbReference>
<dbReference type="GO" id="GO:0006633">
    <property type="term" value="P:fatty acid biosynthetic process"/>
    <property type="evidence" value="ECO:0007669"/>
    <property type="project" value="TreeGrafter"/>
</dbReference>
<dbReference type="InterPro" id="IPR020841">
    <property type="entry name" value="PKS_Beta-ketoAc_synthase_dom"/>
</dbReference>
<dbReference type="Pfam" id="PF23024">
    <property type="entry name" value="AMP-dom_DIP2-like"/>
    <property type="match status" value="1"/>
</dbReference>
<dbReference type="InterPro" id="IPR016039">
    <property type="entry name" value="Thiolase-like"/>
</dbReference>
<dbReference type="Pfam" id="PF00698">
    <property type="entry name" value="Acyl_transf_1"/>
    <property type="match status" value="1"/>
</dbReference>
<dbReference type="InterPro" id="IPR020806">
    <property type="entry name" value="PKS_PP-bd"/>
</dbReference>
<accession>A0A451BAP1</accession>
<dbReference type="SUPFAM" id="SSF56801">
    <property type="entry name" value="Acetyl-CoA synthetase-like"/>
    <property type="match status" value="1"/>
</dbReference>
<dbReference type="InterPro" id="IPR016035">
    <property type="entry name" value="Acyl_Trfase/lysoPLipase"/>
</dbReference>
<dbReference type="InterPro" id="IPR057326">
    <property type="entry name" value="KR_dom"/>
</dbReference>
<keyword evidence="4" id="KW-0597">Phosphoprotein</keyword>
<dbReference type="FunFam" id="3.40.50.12780:FF:000013">
    <property type="entry name" value="Long-chain-fatty-acid--AMP ligase FadD32"/>
    <property type="match status" value="1"/>
</dbReference>
<keyword evidence="10" id="KW-0472">Membrane</keyword>
<dbReference type="InterPro" id="IPR025110">
    <property type="entry name" value="AMP-bd_C"/>
</dbReference>
<dbReference type="Gene3D" id="1.10.1200.10">
    <property type="entry name" value="ACP-like"/>
    <property type="match status" value="2"/>
</dbReference>
<dbReference type="InterPro" id="IPR013968">
    <property type="entry name" value="PKS_KR"/>
</dbReference>
<sequence>MNQPITLIELLRHRAKTQPDKTAYTFLANGETIEASLTYAQLDSQACAIATRLQKITTPGERALLLYPAGLAFIAAFFGCLYAGVIAVPTYPPRRNRLNARFQAIAEDARATVVCTTAEILSELDSRPEKAPELGNLHWLVTDDMPVETTTEMADAWQMPDLHSNTLAFLQYTSGSTGSPKGVMVSHGNLLHNEEMMRQGFEHTEKMILVGWLPLFHDMGLIGNVLHPLYLGVPCILLSPVAFLQRPFRWLQAVSRYRATTSGGPNFAYDLCVEKITAEQRATLDLGSWHVAFNGAEPIRAETLERFAEAFAPCGFRRGAFYPSYGMAETTLFISGRRTADPVIYAARKDSLEQQHWAVPADSDENALKFVGCGRTDWLDQRVVIADPESFVAYPDGRVGEIWVSGDNVAQGYWSRSEETEQTFHAHLADTGDGPFLRTGDLGFFKEGELFVTGRLKDLIIIRGQNHYPQDIEHTAEKSHEALTAGAAAAFSVDREGEERLILVLEVQRTWLRKLNAEEVFEAIRDAVSERHELTVDTISLLKPGQISKTSSGKIQRRACRTQFLTQELETIAVWQHPKPAPSEMIFPGFTETNTETNASFSAIRNWLTTKIAQLSGASADTIETGRPFAHYGLDSAAVVGLSGELGEWLGESLSPTLIYDYPTIDSLALHLAGVDQSLKPNVSIRKSDDAIVIIGLGCRFPRARNPAAFWQLLKNGTNAITRIPESRWMLADSIVPWGGFIDDVEQFDPVFFGLSPREVEMMDPQQRLLLEVGWEALENAGISVESLAGSETGVFIGMTSHDYYDHLYDVRLNIHSAVGNNFSIAANRFSYLWDLHGPSKTIDTVCSSALVALHNACHSLRQGECNLALVGGVNLMLSPKLTEAFWGAEMLSPEGRCWTFDARANGYVRGEGCGMVVIKRQTDAIRDGDSILAVIKGSALNQDGRTNGITAPNGISQQTVIRRALANAEVSPQEIGYVETHGTGTPLGDPIEFNALKTVFEPDRSPEETCYIGSVKTNMGHLEAACGIAGLIKTVLALQHQEIPPHLNFEKLNPLLDANAPLSIPTKPTPWPKKQKFAGVSAFSFGGTNTHVILAPAPSISVKEAEIERTHHLLTLSAQTDAALRDLINAYAEYFRTDPETVLPDACFTASVGRTHFKHRLAVVAGTTEEARERLRAADYLVGKASQGRPRIAFLFTGQGSQYVGMGQQLYETQPVFREALGRCDAILRPYLDIPLLTLLYPDLEDGDDADRLNNTQYTQPALFSLEYALAMLWQSWGVTPDAVMGHSVGEYAAACVAGVFSLEDGLKLIAARGRLMQTLCERGDMLALPMEEEKALEIIAPFAREVSLAAINGPNSVVISGAREAMETISARLAEERIKAKPLVVSHAFHSPMMEAMLDAFEEVAQSVTYTRPRIPLCSNVTGEIVTDEVTNPDYWIRHVRQPVRFANGVQTLHEQGFETFLEIGPRPTLLGMARRCLPDDVQGTWLVSLREGKEDWQSLLQSLGEWYVRGGDVDWKAFDRGYSRRKVALPTYPFQRQRYWVSKDATEATKTILLPEGSLFDLLRQGDTEQLARQLRETKRLPEEDLERLPRLLEVLADEYQKETTADTIKDWLYEIQWKSLTPPSRIAVQPPGCWLIFADRGGMGKALAERLEELGNICVLVHAENVIGFPSRQGGMPGPALGEGNKAESNIWYVDPTEPKHFERLFLDVSREGAPPLQGIAYLWGLDISDTTEPTADSFQQAQVLGSGGVLHVLRTQMELDRFAKLWLVTRNAVSIGEVQDSLAIAQAPLWGLGKVVALRHPELWGGIIDNPELADLLAEIGSEEKEDQVAYRDGNRYVPRLTKTSSTLTPSTGASLHPENSYLITGFDGLGLKTARWMVIDQGVRYLVLVGRTGPSHEARALLDQLEETGARIMVASADVSDEAEMSRLFREIAEQMPPLKGVIHAARELDTEMLNRQDWVGFSRTMVAEFQGSWYLHALTRDMSLDFFIFFSSSASLLGGLPVESYGAASAFADTLTYLRRAMGLPGLSIDWGMWAEDHQTPENRLEYENRGDDRRIEYAIRPEMGLRILGFLIGKADASQVMVLPENVSTYLEEFYAGRTPSPFLSELYWPAEDQSAGLSAFREELEKTPVEMKRDYLALHIQTQLNKVLGFSSSQTIDFQKGFFDLGVDSLMALELKNQLQASLGCPLPATLVFKYPTLDILVDYIADEILALESPTRPDSRPDSRPESMETAKSSEDALAEVEHLSEEDLEALFDKELESMA</sequence>
<keyword evidence="10" id="KW-0812">Transmembrane</keyword>
<dbReference type="PANTHER" id="PTHR43775">
    <property type="entry name" value="FATTY ACID SYNTHASE"/>
    <property type="match status" value="1"/>
</dbReference>
<feature type="domain" description="Carrier" evidence="11">
    <location>
        <begin position="2143"/>
        <end position="2218"/>
    </location>
</feature>
<dbReference type="SMART" id="SM00822">
    <property type="entry name" value="PKS_KR"/>
    <property type="match status" value="1"/>
</dbReference>
<feature type="transmembrane region" description="Helical" evidence="10">
    <location>
        <begin position="64"/>
        <end position="88"/>
    </location>
</feature>
<dbReference type="SMART" id="SM00827">
    <property type="entry name" value="PKS_AT"/>
    <property type="match status" value="1"/>
</dbReference>
<dbReference type="EMBL" id="CAADFQ010000017">
    <property type="protein sequence ID" value="VFK30701.1"/>
    <property type="molecule type" value="Genomic_DNA"/>
</dbReference>
<dbReference type="InterPro" id="IPR014030">
    <property type="entry name" value="Ketoacyl_synth_N"/>
</dbReference>
<dbReference type="Pfam" id="PF02801">
    <property type="entry name" value="Ketoacyl-synt_C"/>
    <property type="match status" value="1"/>
</dbReference>
<evidence type="ECO:0000256" key="8">
    <source>
        <dbReference type="ARBA" id="ARBA00054155"/>
    </source>
</evidence>
<evidence type="ECO:0000256" key="1">
    <source>
        <dbReference type="ARBA" id="ARBA00006432"/>
    </source>
</evidence>
<dbReference type="InterPro" id="IPR009081">
    <property type="entry name" value="PP-bd_ACP"/>
</dbReference>
<dbReference type="PROSITE" id="PS00455">
    <property type="entry name" value="AMP_BINDING"/>
    <property type="match status" value="1"/>
</dbReference>
<dbReference type="GO" id="GO:0004312">
    <property type="term" value="F:fatty acid synthase activity"/>
    <property type="evidence" value="ECO:0007669"/>
    <property type="project" value="TreeGrafter"/>
</dbReference>
<evidence type="ECO:0000256" key="6">
    <source>
        <dbReference type="ARBA" id="ARBA00022832"/>
    </source>
</evidence>
<comment type="function">
    <text evidence="8">Involved in production of the polyketide antibiotic thailandamide.</text>
</comment>
<dbReference type="InterPro" id="IPR042099">
    <property type="entry name" value="ANL_N_sf"/>
</dbReference>
<dbReference type="Pfam" id="PF00501">
    <property type="entry name" value="AMP-binding"/>
    <property type="match status" value="1"/>
</dbReference>
<dbReference type="InterPro" id="IPR020845">
    <property type="entry name" value="AMP-binding_CS"/>
</dbReference>
<name>A0A451BAP1_9GAMM</name>
<dbReference type="SUPFAM" id="SSF52151">
    <property type="entry name" value="FabD/lysophospholipase-like"/>
    <property type="match status" value="1"/>
</dbReference>
<dbReference type="Pfam" id="PF22621">
    <property type="entry name" value="CurL-like_PKS_C"/>
    <property type="match status" value="1"/>
</dbReference>
<dbReference type="InterPro" id="IPR016036">
    <property type="entry name" value="Malonyl_transacylase_ACP-bd"/>
</dbReference>
<evidence type="ECO:0000313" key="13">
    <source>
        <dbReference type="EMBL" id="VFK30701.1"/>
    </source>
</evidence>
<dbReference type="InterPro" id="IPR001227">
    <property type="entry name" value="Ac_transferase_dom_sf"/>
</dbReference>
<reference evidence="14" key="1">
    <citation type="submission" date="2019-02" db="EMBL/GenBank/DDBJ databases">
        <authorList>
            <person name="Gruber-Vodicka R. H."/>
            <person name="Seah K. B. B."/>
        </authorList>
    </citation>
    <scope>NUCLEOTIDE SEQUENCE</scope>
    <source>
        <strain evidence="14">BECK_BZ198</strain>
        <strain evidence="13">BECK_BZ199</strain>
    </source>
</reference>
<dbReference type="SUPFAM" id="SSF53901">
    <property type="entry name" value="Thiolase-like"/>
    <property type="match status" value="1"/>
</dbReference>
<dbReference type="FunFam" id="3.40.47.10:FF:000019">
    <property type="entry name" value="Polyketide synthase type I"/>
    <property type="match status" value="1"/>
</dbReference>
<dbReference type="SMART" id="SM00825">
    <property type="entry name" value="PKS_KS"/>
    <property type="match status" value="1"/>
</dbReference>
<keyword evidence="5" id="KW-0808">Transferase</keyword>
<organism evidence="14">
    <name type="scientific">Candidatus Kentrum sp. MB</name>
    <dbReference type="NCBI Taxonomy" id="2138164"/>
    <lineage>
        <taxon>Bacteria</taxon>
        <taxon>Pseudomonadati</taxon>
        <taxon>Pseudomonadota</taxon>
        <taxon>Gammaproteobacteria</taxon>
        <taxon>Candidatus Kentrum</taxon>
    </lineage>
</organism>
<dbReference type="Gene3D" id="3.40.47.10">
    <property type="match status" value="1"/>
</dbReference>
<evidence type="ECO:0000256" key="5">
    <source>
        <dbReference type="ARBA" id="ARBA00022679"/>
    </source>
</evidence>
<evidence type="ECO:0000256" key="3">
    <source>
        <dbReference type="ARBA" id="ARBA00022450"/>
    </source>
</evidence>
<dbReference type="InterPro" id="IPR040097">
    <property type="entry name" value="FAAL/FAAC"/>
</dbReference>
<dbReference type="GO" id="GO:0071770">
    <property type="term" value="P:DIM/DIP cell wall layer assembly"/>
    <property type="evidence" value="ECO:0007669"/>
    <property type="project" value="TreeGrafter"/>
</dbReference>
<dbReference type="CDD" id="cd00833">
    <property type="entry name" value="PKS"/>
    <property type="match status" value="1"/>
</dbReference>
<dbReference type="InterPro" id="IPR014043">
    <property type="entry name" value="Acyl_transferase_dom"/>
</dbReference>